<sequence length="753" mass="78096">MNHPPPPVRAGLHRPGDGQGELARWRLISLEKQLPQPRLLTGVGTPALVAALLLTLLAVFAFAYLGRDSEAGVPRAVTDSQRDFVRAVARGLDSSVARSREELARTAGAYDARPAGAATQLAALTRDQPKWRGVGVLDAGGKSTVAAVGQPVALPPGTAAGRIALPVVEGNDPRLLLVEPLSDGRLLVAELNLHIRTLRLDPKAKQAVLIAVPGGGRSLVQGAPVPADPALDGLITGAVGATSGGSTATRTGAPAAGPADRDPTAPIAPVTTADAVGKVGVVVVSLVYVPVTAAAVTREPLLAALVLLLGAGAVLLILQFGLVRPMRLLLVHAKAVASGNPTQGPPRTANAQVNRIASAFGTLAAQQRTTPAGRGPDDPTGGVPAGLAVVTAVVAVLLAAGGILATLAPHEDDLPAQVVRDSENQVAAVAGAVDDTLDGGYTKLALVGADNRTAGTGQLRRALDRLLDDNRRFRSGYLVSANGGVVTSVGRTPLRPGGPLPGEGGVVLHDVQGRLPIVYAYTQLADGRSLVAEFDVRYLTRLLERVDGRLRVVDVDQRDILDSAGYLAFEQVSSRQVRTAAAEALSGKPYARVAEVDGDHELLITAPVALEGSAAHLEWTVVAERPVTDYALPGNEMRQGALLVAVVAAGIGLLLFSWYYFFQLRPLRNLAREAATLAGGDSSRVISPRWHDDIGAVAVCLEVCRQAAVHGEQRLGGAARLRGTEGMPTAIMTKVPPRRKAGSRGVRSSRRGD</sequence>
<dbReference type="PANTHER" id="PTHR44936:SF9">
    <property type="entry name" value="SENSOR PROTEIN CREC"/>
    <property type="match status" value="1"/>
</dbReference>
<name>A0ABS3V2S9_9ACTN</name>
<keyword evidence="4" id="KW-0808">Transferase</keyword>
<evidence type="ECO:0000256" key="8">
    <source>
        <dbReference type="SAM" id="Phobius"/>
    </source>
</evidence>
<organism evidence="9 10">
    <name type="scientific">Micromonospora antibiotica</name>
    <dbReference type="NCBI Taxonomy" id="2807623"/>
    <lineage>
        <taxon>Bacteria</taxon>
        <taxon>Bacillati</taxon>
        <taxon>Actinomycetota</taxon>
        <taxon>Actinomycetes</taxon>
        <taxon>Micromonosporales</taxon>
        <taxon>Micromonosporaceae</taxon>
        <taxon>Micromonospora</taxon>
    </lineage>
</organism>
<dbReference type="InterPro" id="IPR050980">
    <property type="entry name" value="2C_sensor_his_kinase"/>
</dbReference>
<dbReference type="EC" id="2.7.13.3" evidence="2"/>
<evidence type="ECO:0000256" key="1">
    <source>
        <dbReference type="ARBA" id="ARBA00000085"/>
    </source>
</evidence>
<keyword evidence="10" id="KW-1185">Reference proteome</keyword>
<reference evidence="9 10" key="1">
    <citation type="submission" date="2021-03" db="EMBL/GenBank/DDBJ databases">
        <authorList>
            <person name="Lee D.-H."/>
        </authorList>
    </citation>
    <scope>NUCLEOTIDE SEQUENCE [LARGE SCALE GENOMIC DNA]</scope>
    <source>
        <strain evidence="9 10">MMS20-R2-23</strain>
    </source>
</reference>
<evidence type="ECO:0000256" key="2">
    <source>
        <dbReference type="ARBA" id="ARBA00012438"/>
    </source>
</evidence>
<feature type="transmembrane region" description="Helical" evidence="8">
    <location>
        <begin position="301"/>
        <end position="322"/>
    </location>
</feature>
<accession>A0ABS3V2S9</accession>
<comment type="catalytic activity">
    <reaction evidence="1">
        <text>ATP + protein L-histidine = ADP + protein N-phospho-L-histidine.</text>
        <dbReference type="EC" id="2.7.13.3"/>
    </reaction>
</comment>
<dbReference type="RefSeq" id="WP_208565560.1">
    <property type="nucleotide sequence ID" value="NZ_JAGFWR010000001.1"/>
</dbReference>
<dbReference type="Gene3D" id="6.10.340.10">
    <property type="match status" value="1"/>
</dbReference>
<dbReference type="PANTHER" id="PTHR44936">
    <property type="entry name" value="SENSOR PROTEIN CREC"/>
    <property type="match status" value="1"/>
</dbReference>
<evidence type="ECO:0000313" key="9">
    <source>
        <dbReference type="EMBL" id="MBO4159914.1"/>
    </source>
</evidence>
<keyword evidence="3" id="KW-0597">Phosphoprotein</keyword>
<dbReference type="EMBL" id="JAGFWR010000001">
    <property type="protein sequence ID" value="MBO4159914.1"/>
    <property type="molecule type" value="Genomic_DNA"/>
</dbReference>
<evidence type="ECO:0000313" key="10">
    <source>
        <dbReference type="Proteomes" id="UP000671399"/>
    </source>
</evidence>
<keyword evidence="5" id="KW-0418">Kinase</keyword>
<feature type="compositionally biased region" description="Low complexity" evidence="7">
    <location>
        <begin position="242"/>
        <end position="258"/>
    </location>
</feature>
<feature type="region of interest" description="Disordered" evidence="7">
    <location>
        <begin position="242"/>
        <end position="262"/>
    </location>
</feature>
<keyword evidence="6" id="KW-0902">Two-component regulatory system</keyword>
<keyword evidence="8" id="KW-0472">Membrane</keyword>
<protein>
    <recommendedName>
        <fullName evidence="2">histidine kinase</fullName>
        <ecNumber evidence="2">2.7.13.3</ecNumber>
    </recommendedName>
</protein>
<feature type="region of interest" description="Disordered" evidence="7">
    <location>
        <begin position="733"/>
        <end position="753"/>
    </location>
</feature>
<evidence type="ECO:0000256" key="7">
    <source>
        <dbReference type="SAM" id="MobiDB-lite"/>
    </source>
</evidence>
<feature type="transmembrane region" description="Helical" evidence="8">
    <location>
        <begin position="641"/>
        <end position="662"/>
    </location>
</feature>
<evidence type="ECO:0000256" key="6">
    <source>
        <dbReference type="ARBA" id="ARBA00023012"/>
    </source>
</evidence>
<keyword evidence="8" id="KW-1133">Transmembrane helix</keyword>
<feature type="transmembrane region" description="Helical" evidence="8">
    <location>
        <begin position="385"/>
        <end position="407"/>
    </location>
</feature>
<evidence type="ECO:0000256" key="4">
    <source>
        <dbReference type="ARBA" id="ARBA00022679"/>
    </source>
</evidence>
<feature type="transmembrane region" description="Helical" evidence="8">
    <location>
        <begin position="47"/>
        <end position="65"/>
    </location>
</feature>
<evidence type="ECO:0000256" key="5">
    <source>
        <dbReference type="ARBA" id="ARBA00022777"/>
    </source>
</evidence>
<gene>
    <name evidence="9" type="ORF">JQN83_03695</name>
</gene>
<comment type="caution">
    <text evidence="9">The sequence shown here is derived from an EMBL/GenBank/DDBJ whole genome shotgun (WGS) entry which is preliminary data.</text>
</comment>
<proteinExistence type="predicted"/>
<dbReference type="Proteomes" id="UP000671399">
    <property type="component" value="Unassembled WGS sequence"/>
</dbReference>
<keyword evidence="8" id="KW-0812">Transmembrane</keyword>
<evidence type="ECO:0000256" key="3">
    <source>
        <dbReference type="ARBA" id="ARBA00022553"/>
    </source>
</evidence>